<dbReference type="GO" id="GO:0005886">
    <property type="term" value="C:plasma membrane"/>
    <property type="evidence" value="ECO:0007669"/>
    <property type="project" value="UniProtKB-SubCell"/>
</dbReference>
<evidence type="ECO:0000256" key="2">
    <source>
        <dbReference type="ARBA" id="ARBA00009298"/>
    </source>
</evidence>
<keyword evidence="10" id="KW-1185">Reference proteome</keyword>
<dbReference type="AlphaFoldDB" id="A0A6M2BU08"/>
<evidence type="ECO:0000256" key="7">
    <source>
        <dbReference type="RuleBase" id="RU365041"/>
    </source>
</evidence>
<keyword evidence="3" id="KW-1003">Cell membrane</keyword>
<feature type="transmembrane region" description="Helical" evidence="7">
    <location>
        <begin position="101"/>
        <end position="134"/>
    </location>
</feature>
<dbReference type="InterPro" id="IPR003416">
    <property type="entry name" value="MgtC/SapB/SrpB/YhiD_fam"/>
</dbReference>
<sequence>MLDEMEIVVRLLAAALFGGVIGFERERLSWAGLRTHMLVCVGAALFMIVSTEGFADALQQPHASFDPSRVAAQVASGIGFLGAGAILMRRGVVRGLTTAASLWAVAALGLAVGGGLYGAASAATLIMLFILLALKPLERRYLERRGTRLLQLRGPQASLCYDNVTARLGGRAKYIRQYIVTPSDKARDHGDATIVLAGAGARESAEILARLQALPGVRQIDGREP</sequence>
<evidence type="ECO:0000313" key="9">
    <source>
        <dbReference type="EMBL" id="NGY05725.1"/>
    </source>
</evidence>
<evidence type="ECO:0000259" key="8">
    <source>
        <dbReference type="Pfam" id="PF02308"/>
    </source>
</evidence>
<dbReference type="RefSeq" id="WP_166257769.1">
    <property type="nucleotide sequence ID" value="NZ_JAAMOW010000006.1"/>
</dbReference>
<dbReference type="PRINTS" id="PR01837">
    <property type="entry name" value="MGTCSAPBPROT"/>
</dbReference>
<feature type="transmembrane region" description="Helical" evidence="7">
    <location>
        <begin position="7"/>
        <end position="23"/>
    </location>
</feature>
<keyword evidence="4 7" id="KW-0812">Transmembrane</keyword>
<dbReference type="EMBL" id="JAAMOW010000006">
    <property type="protein sequence ID" value="NGY05725.1"/>
    <property type="molecule type" value="Genomic_DNA"/>
</dbReference>
<gene>
    <name evidence="9" type="ORF">G7Y85_13205</name>
</gene>
<keyword evidence="7" id="KW-0997">Cell inner membrane</keyword>
<comment type="subcellular location">
    <subcellularLocation>
        <location evidence="7">Cell inner membrane</location>
        <topology evidence="7">Multi-pass membrane protein</topology>
    </subcellularLocation>
    <subcellularLocation>
        <location evidence="1">Cell membrane</location>
        <topology evidence="1">Multi-pass membrane protein</topology>
    </subcellularLocation>
</comment>
<evidence type="ECO:0000256" key="4">
    <source>
        <dbReference type="ARBA" id="ARBA00022692"/>
    </source>
</evidence>
<proteinExistence type="inferred from homology"/>
<feature type="domain" description="MgtC/SapB/SrpB/YhiD N-terminal" evidence="8">
    <location>
        <begin position="11"/>
        <end position="139"/>
    </location>
</feature>
<dbReference type="Pfam" id="PF02308">
    <property type="entry name" value="MgtC"/>
    <property type="match status" value="1"/>
</dbReference>
<evidence type="ECO:0000256" key="3">
    <source>
        <dbReference type="ARBA" id="ARBA00022475"/>
    </source>
</evidence>
<dbReference type="InterPro" id="IPR049177">
    <property type="entry name" value="MgtC_SapB_SrpB_YhiD_N"/>
</dbReference>
<reference evidence="9 10" key="1">
    <citation type="journal article" date="2014" name="Int. J. Syst. Evol. Microbiol.">
        <title>Solimonas terrae sp. nov., isolated from soil.</title>
        <authorList>
            <person name="Kim S.J."/>
            <person name="Moon J.Y."/>
            <person name="Weon H.Y."/>
            <person name="Ahn J.H."/>
            <person name="Chen W.M."/>
            <person name="Kwon S.W."/>
        </authorList>
    </citation>
    <scope>NUCLEOTIDE SEQUENCE [LARGE SCALE GENOMIC DNA]</scope>
    <source>
        <strain evidence="9 10">KIS83-12</strain>
    </source>
</reference>
<evidence type="ECO:0000313" key="10">
    <source>
        <dbReference type="Proteomes" id="UP000472676"/>
    </source>
</evidence>
<organism evidence="9 10">
    <name type="scientific">Solimonas terrae</name>
    <dbReference type="NCBI Taxonomy" id="1396819"/>
    <lineage>
        <taxon>Bacteria</taxon>
        <taxon>Pseudomonadati</taxon>
        <taxon>Pseudomonadota</taxon>
        <taxon>Gammaproteobacteria</taxon>
        <taxon>Nevskiales</taxon>
        <taxon>Nevskiaceae</taxon>
        <taxon>Solimonas</taxon>
    </lineage>
</organism>
<evidence type="ECO:0000256" key="6">
    <source>
        <dbReference type="ARBA" id="ARBA00023136"/>
    </source>
</evidence>
<name>A0A6M2BU08_9GAMM</name>
<accession>A0A6M2BU08</accession>
<feature type="transmembrane region" description="Helical" evidence="7">
    <location>
        <begin position="35"/>
        <end position="58"/>
    </location>
</feature>
<dbReference type="Proteomes" id="UP000472676">
    <property type="component" value="Unassembled WGS sequence"/>
</dbReference>
<evidence type="ECO:0000256" key="1">
    <source>
        <dbReference type="ARBA" id="ARBA00004651"/>
    </source>
</evidence>
<feature type="transmembrane region" description="Helical" evidence="7">
    <location>
        <begin position="70"/>
        <end position="89"/>
    </location>
</feature>
<keyword evidence="5 7" id="KW-1133">Transmembrane helix</keyword>
<protein>
    <recommendedName>
        <fullName evidence="7">Protein MgtC</fullName>
    </recommendedName>
</protein>
<keyword evidence="6 7" id="KW-0472">Membrane</keyword>
<dbReference type="PANTHER" id="PTHR33778:SF1">
    <property type="entry name" value="MAGNESIUM TRANSPORTER YHID-RELATED"/>
    <property type="match status" value="1"/>
</dbReference>
<comment type="similarity">
    <text evidence="2 7">Belongs to the MgtC/SapB family.</text>
</comment>
<comment type="caution">
    <text evidence="9">The sequence shown here is derived from an EMBL/GenBank/DDBJ whole genome shotgun (WGS) entry which is preliminary data.</text>
</comment>
<dbReference type="PANTHER" id="PTHR33778">
    <property type="entry name" value="PROTEIN MGTC"/>
    <property type="match status" value="1"/>
</dbReference>
<evidence type="ECO:0000256" key="5">
    <source>
        <dbReference type="ARBA" id="ARBA00022989"/>
    </source>
</evidence>